<evidence type="ECO:0000313" key="2">
    <source>
        <dbReference type="Proteomes" id="UP000828390"/>
    </source>
</evidence>
<gene>
    <name evidence="1" type="ORF">DPMN_137437</name>
</gene>
<keyword evidence="2" id="KW-1185">Reference proteome</keyword>
<evidence type="ECO:0000313" key="1">
    <source>
        <dbReference type="EMBL" id="KAH3809074.1"/>
    </source>
</evidence>
<comment type="caution">
    <text evidence="1">The sequence shown here is derived from an EMBL/GenBank/DDBJ whole genome shotgun (WGS) entry which is preliminary data.</text>
</comment>
<organism evidence="1 2">
    <name type="scientific">Dreissena polymorpha</name>
    <name type="common">Zebra mussel</name>
    <name type="synonym">Mytilus polymorpha</name>
    <dbReference type="NCBI Taxonomy" id="45954"/>
    <lineage>
        <taxon>Eukaryota</taxon>
        <taxon>Metazoa</taxon>
        <taxon>Spiralia</taxon>
        <taxon>Lophotrochozoa</taxon>
        <taxon>Mollusca</taxon>
        <taxon>Bivalvia</taxon>
        <taxon>Autobranchia</taxon>
        <taxon>Heteroconchia</taxon>
        <taxon>Euheterodonta</taxon>
        <taxon>Imparidentia</taxon>
        <taxon>Neoheterodontei</taxon>
        <taxon>Myida</taxon>
        <taxon>Dreissenoidea</taxon>
        <taxon>Dreissenidae</taxon>
        <taxon>Dreissena</taxon>
    </lineage>
</organism>
<sequence length="229" mass="22273">MFITKTIHAQSGVDSGKAAGIVGGGQSSVDSGRAASIVGGGQSGVDSGKAAGIVGGGQSSVDSGRAAGIVGGGQSGVDSGRAAGKVGGGQSGVDSGGAAGIVGGGQSGVDSGRAAGIVGGGRSGFVDGGGDMEIACGVRSTSDCSQDSFGSGGIGVPIYSSRNFDRTPPSINRSFCNRPLMIVCCADDMSAVPPHAEIVLHKDVIDELLLEHQGSISKFSWSLAKQILF</sequence>
<proteinExistence type="predicted"/>
<name>A0A9D4JGE6_DREPO</name>
<dbReference type="EMBL" id="JAIWYP010000006">
    <property type="protein sequence ID" value="KAH3809074.1"/>
    <property type="molecule type" value="Genomic_DNA"/>
</dbReference>
<accession>A0A9D4JGE6</accession>
<reference evidence="1" key="2">
    <citation type="submission" date="2020-11" db="EMBL/GenBank/DDBJ databases">
        <authorList>
            <person name="McCartney M.A."/>
            <person name="Auch B."/>
            <person name="Kono T."/>
            <person name="Mallez S."/>
            <person name="Becker A."/>
            <person name="Gohl D.M."/>
            <person name="Silverstein K.A.T."/>
            <person name="Koren S."/>
            <person name="Bechman K.B."/>
            <person name="Herman A."/>
            <person name="Abrahante J.E."/>
            <person name="Garbe J."/>
        </authorList>
    </citation>
    <scope>NUCLEOTIDE SEQUENCE</scope>
    <source>
        <strain evidence="1">Duluth1</strain>
        <tissue evidence="1">Whole animal</tissue>
    </source>
</reference>
<reference evidence="1" key="1">
    <citation type="journal article" date="2019" name="bioRxiv">
        <title>The Genome of the Zebra Mussel, Dreissena polymorpha: A Resource for Invasive Species Research.</title>
        <authorList>
            <person name="McCartney M.A."/>
            <person name="Auch B."/>
            <person name="Kono T."/>
            <person name="Mallez S."/>
            <person name="Zhang Y."/>
            <person name="Obille A."/>
            <person name="Becker A."/>
            <person name="Abrahante J.E."/>
            <person name="Garbe J."/>
            <person name="Badalamenti J.P."/>
            <person name="Herman A."/>
            <person name="Mangelson H."/>
            <person name="Liachko I."/>
            <person name="Sullivan S."/>
            <person name="Sone E.D."/>
            <person name="Koren S."/>
            <person name="Silverstein K.A.T."/>
            <person name="Beckman K.B."/>
            <person name="Gohl D.M."/>
        </authorList>
    </citation>
    <scope>NUCLEOTIDE SEQUENCE</scope>
    <source>
        <strain evidence="1">Duluth1</strain>
        <tissue evidence="1">Whole animal</tissue>
    </source>
</reference>
<dbReference type="Proteomes" id="UP000828390">
    <property type="component" value="Unassembled WGS sequence"/>
</dbReference>
<dbReference type="AlphaFoldDB" id="A0A9D4JGE6"/>
<protein>
    <submittedName>
        <fullName evidence="1">Uncharacterized protein</fullName>
    </submittedName>
</protein>